<dbReference type="Gene3D" id="1.10.630.10">
    <property type="entry name" value="Cytochrome P450"/>
    <property type="match status" value="1"/>
</dbReference>
<dbReference type="EMBL" id="KI535697">
    <property type="protein sequence ID" value="ESR65797.1"/>
    <property type="molecule type" value="Genomic_DNA"/>
</dbReference>
<dbReference type="InterPro" id="IPR036396">
    <property type="entry name" value="Cyt_P450_sf"/>
</dbReference>
<comment type="similarity">
    <text evidence="1">Belongs to the cytochrome P450 family.</text>
</comment>
<keyword evidence="6" id="KW-1133">Transmembrane helix</keyword>
<name>V4UI63_CITCL</name>
<dbReference type="Pfam" id="PF00067">
    <property type="entry name" value="p450"/>
    <property type="match status" value="1"/>
</dbReference>
<dbReference type="Proteomes" id="UP000030687">
    <property type="component" value="Unassembled WGS sequence"/>
</dbReference>
<accession>V4UI63</accession>
<evidence type="ECO:0000256" key="3">
    <source>
        <dbReference type="ARBA" id="ARBA00022723"/>
    </source>
</evidence>
<reference evidence="7 8" key="1">
    <citation type="submission" date="2013-10" db="EMBL/GenBank/DDBJ databases">
        <authorList>
            <consortium name="International Citrus Genome Consortium"/>
            <person name="Jenkins J."/>
            <person name="Schmutz J."/>
            <person name="Prochnik S."/>
            <person name="Rokhsar D."/>
            <person name="Gmitter F."/>
            <person name="Ollitrault P."/>
            <person name="Machado M."/>
            <person name="Talon M."/>
            <person name="Wincker P."/>
            <person name="Jaillon O."/>
            <person name="Morgante M."/>
        </authorList>
    </citation>
    <scope>NUCLEOTIDE SEQUENCE</scope>
    <source>
        <strain evidence="8">cv. Clemenules</strain>
    </source>
</reference>
<dbReference type="GO" id="GO:0004497">
    <property type="term" value="F:monooxygenase activity"/>
    <property type="evidence" value="ECO:0007669"/>
    <property type="project" value="InterPro"/>
</dbReference>
<dbReference type="KEGG" id="cic:CICLE_v10010185mg"/>
<protein>
    <recommendedName>
        <fullName evidence="9">Cytochrome P450</fullName>
    </recommendedName>
</protein>
<dbReference type="PRINTS" id="PR00463">
    <property type="entry name" value="EP450I"/>
</dbReference>
<keyword evidence="5" id="KW-0408">Iron</keyword>
<keyword evidence="8" id="KW-1185">Reference proteome</keyword>
<proteinExistence type="inferred from homology"/>
<dbReference type="STRING" id="85681.V4UI63"/>
<dbReference type="SUPFAM" id="SSF48264">
    <property type="entry name" value="Cytochrome P450"/>
    <property type="match status" value="1"/>
</dbReference>
<evidence type="ECO:0000313" key="7">
    <source>
        <dbReference type="EMBL" id="ESR65797.1"/>
    </source>
</evidence>
<dbReference type="GO" id="GO:0020037">
    <property type="term" value="F:heme binding"/>
    <property type="evidence" value="ECO:0007669"/>
    <property type="project" value="InterPro"/>
</dbReference>
<evidence type="ECO:0000256" key="1">
    <source>
        <dbReference type="ARBA" id="ARBA00010617"/>
    </source>
</evidence>
<gene>
    <name evidence="7" type="ORF">CICLE_v10010185mg</name>
</gene>
<sequence length="182" mass="20485">MALGFSFFLSILLAFLLFYCFLKFGKKSNNKNKIPNLPLGPWKRPIIGNMHQLVGDETHDVIFASRPQDVAAKIMSYDYSDIIFSPYGSVINLSDEVNSLMYCITSSAAFGNKCKDQELFVEDVFTAGSDASATIVDWAMSEMMKNPTIIQKAQAEVREIFSRRKDDLHIIPIPYHCAPTVE</sequence>
<dbReference type="Gramene" id="ESR65797">
    <property type="protein sequence ID" value="ESR65797"/>
    <property type="gene ID" value="CICLE_v10010185mg"/>
</dbReference>
<evidence type="ECO:0000256" key="5">
    <source>
        <dbReference type="ARBA" id="ARBA00023004"/>
    </source>
</evidence>
<evidence type="ECO:0000313" key="8">
    <source>
        <dbReference type="Proteomes" id="UP000030687"/>
    </source>
</evidence>
<evidence type="ECO:0000256" key="6">
    <source>
        <dbReference type="SAM" id="Phobius"/>
    </source>
</evidence>
<dbReference type="PANTHER" id="PTHR47955">
    <property type="entry name" value="CYTOCHROME P450 FAMILY 71 PROTEIN"/>
    <property type="match status" value="1"/>
</dbReference>
<keyword evidence="4" id="KW-0560">Oxidoreductase</keyword>
<dbReference type="InterPro" id="IPR001128">
    <property type="entry name" value="Cyt_P450"/>
</dbReference>
<keyword evidence="3" id="KW-0479">Metal-binding</keyword>
<keyword evidence="2" id="KW-0349">Heme</keyword>
<dbReference type="InterPro" id="IPR002401">
    <property type="entry name" value="Cyt_P450_E_grp-I"/>
</dbReference>
<keyword evidence="6" id="KW-0472">Membrane</keyword>
<dbReference type="AlphaFoldDB" id="V4UI63"/>
<keyword evidence="6" id="KW-0812">Transmembrane</keyword>
<dbReference type="InParanoid" id="V4UI63"/>
<evidence type="ECO:0000256" key="2">
    <source>
        <dbReference type="ARBA" id="ARBA00022617"/>
    </source>
</evidence>
<dbReference type="GO" id="GO:0005506">
    <property type="term" value="F:iron ion binding"/>
    <property type="evidence" value="ECO:0007669"/>
    <property type="project" value="InterPro"/>
</dbReference>
<dbReference type="PANTHER" id="PTHR47955:SF8">
    <property type="entry name" value="CYTOCHROME P450 71D11-LIKE"/>
    <property type="match status" value="1"/>
</dbReference>
<feature type="transmembrane region" description="Helical" evidence="6">
    <location>
        <begin position="6"/>
        <end position="24"/>
    </location>
</feature>
<dbReference type="GO" id="GO:0016705">
    <property type="term" value="F:oxidoreductase activity, acting on paired donors, with incorporation or reduction of molecular oxygen"/>
    <property type="evidence" value="ECO:0007669"/>
    <property type="project" value="InterPro"/>
</dbReference>
<organism evidence="7 8">
    <name type="scientific">Citrus clementina</name>
    <name type="common">Clementine</name>
    <name type="synonym">Citrus deliciosa x Citrus sinensis</name>
    <dbReference type="NCBI Taxonomy" id="85681"/>
    <lineage>
        <taxon>Eukaryota</taxon>
        <taxon>Viridiplantae</taxon>
        <taxon>Streptophyta</taxon>
        <taxon>Embryophyta</taxon>
        <taxon>Tracheophyta</taxon>
        <taxon>Spermatophyta</taxon>
        <taxon>Magnoliopsida</taxon>
        <taxon>eudicotyledons</taxon>
        <taxon>Gunneridae</taxon>
        <taxon>Pentapetalae</taxon>
        <taxon>rosids</taxon>
        <taxon>malvids</taxon>
        <taxon>Sapindales</taxon>
        <taxon>Rutaceae</taxon>
        <taxon>Aurantioideae</taxon>
        <taxon>Citrus</taxon>
    </lineage>
</organism>
<evidence type="ECO:0000256" key="4">
    <source>
        <dbReference type="ARBA" id="ARBA00023002"/>
    </source>
</evidence>
<evidence type="ECO:0008006" key="9">
    <source>
        <dbReference type="Google" id="ProtNLM"/>
    </source>
</evidence>